<dbReference type="AlphaFoldDB" id="A0A512BA08"/>
<evidence type="ECO:0000313" key="4">
    <source>
        <dbReference type="Proteomes" id="UP000321513"/>
    </source>
</evidence>
<dbReference type="Gene3D" id="3.30.1150.10">
    <property type="match status" value="1"/>
</dbReference>
<gene>
    <name evidence="3" type="primary">tonB_1</name>
    <name evidence="3" type="ORF">SAE01_12910</name>
</gene>
<keyword evidence="1" id="KW-0472">Membrane</keyword>
<keyword evidence="4" id="KW-1185">Reference proteome</keyword>
<reference evidence="3 4" key="1">
    <citation type="submission" date="2019-07" db="EMBL/GenBank/DDBJ databases">
        <title>Whole genome shotgun sequence of Segetibacter aerophilus NBRC 106135.</title>
        <authorList>
            <person name="Hosoyama A."/>
            <person name="Uohara A."/>
            <person name="Ohji S."/>
            <person name="Ichikawa N."/>
        </authorList>
    </citation>
    <scope>NUCLEOTIDE SEQUENCE [LARGE SCALE GENOMIC DNA]</scope>
    <source>
        <strain evidence="3 4">NBRC 106135</strain>
    </source>
</reference>
<dbReference type="GO" id="GO:0055085">
    <property type="term" value="P:transmembrane transport"/>
    <property type="evidence" value="ECO:0007669"/>
    <property type="project" value="InterPro"/>
</dbReference>
<evidence type="ECO:0000259" key="2">
    <source>
        <dbReference type="Pfam" id="PF03544"/>
    </source>
</evidence>
<dbReference type="InterPro" id="IPR037682">
    <property type="entry name" value="TonB_C"/>
</dbReference>
<protein>
    <submittedName>
        <fullName evidence="3">Biopolymer transporter TonB</fullName>
    </submittedName>
</protein>
<dbReference type="Pfam" id="PF03544">
    <property type="entry name" value="TonB_C"/>
    <property type="match status" value="1"/>
</dbReference>
<keyword evidence="1" id="KW-0812">Transmembrane</keyword>
<evidence type="ECO:0000256" key="1">
    <source>
        <dbReference type="SAM" id="Phobius"/>
    </source>
</evidence>
<evidence type="ECO:0000313" key="3">
    <source>
        <dbReference type="EMBL" id="GEO08795.1"/>
    </source>
</evidence>
<name>A0A512BA08_9BACT</name>
<dbReference type="EMBL" id="BJYT01000004">
    <property type="protein sequence ID" value="GEO08795.1"/>
    <property type="molecule type" value="Genomic_DNA"/>
</dbReference>
<feature type="domain" description="TonB C-terminal" evidence="2">
    <location>
        <begin position="224"/>
        <end position="284"/>
    </location>
</feature>
<accession>A0A512BA08</accession>
<keyword evidence="1" id="KW-1133">Transmembrane helix</keyword>
<dbReference type="SUPFAM" id="SSF74653">
    <property type="entry name" value="TolA/TonB C-terminal domain"/>
    <property type="match status" value="1"/>
</dbReference>
<comment type="caution">
    <text evidence="3">The sequence shown here is derived from an EMBL/GenBank/DDBJ whole genome shotgun (WGS) entry which is preliminary data.</text>
</comment>
<proteinExistence type="predicted"/>
<feature type="transmembrane region" description="Helical" evidence="1">
    <location>
        <begin position="51"/>
        <end position="72"/>
    </location>
</feature>
<organism evidence="3 4">
    <name type="scientific">Segetibacter aerophilus</name>
    <dbReference type="NCBI Taxonomy" id="670293"/>
    <lineage>
        <taxon>Bacteria</taxon>
        <taxon>Pseudomonadati</taxon>
        <taxon>Bacteroidota</taxon>
        <taxon>Chitinophagia</taxon>
        <taxon>Chitinophagales</taxon>
        <taxon>Chitinophagaceae</taxon>
        <taxon>Segetibacter</taxon>
    </lineage>
</organism>
<sequence>MGCAFIQLTNKKNKTMEVDKIMKADLLDILFEGKNKDYGAYELRKTYDKRITWAMSGMSLFCLVFFLTQVLANEDDKPKRVINITELHLNNLKPDKAPDPIPVQPPKSKPIPVAVSHFTKPIIVTDDLVKDPPPDIDRLENTRIGLANQDGTKDDSFVAPPLEQSISVVEGPKKQPEEDYEKVFFKVEKEARFPGGMQAWKKYLERNLNANVAADDGAPTGFYTVKVQFVVDKEGGISNVQAIEVPKACPTCGPEAVKIIKKGPKWEPAIQNDRKVNYQAIQFVTFQVAEE</sequence>
<dbReference type="Proteomes" id="UP000321513">
    <property type="component" value="Unassembled WGS sequence"/>
</dbReference>